<feature type="chain" id="PRO_5008381650" evidence="1">
    <location>
        <begin position="22"/>
        <end position="314"/>
    </location>
</feature>
<dbReference type="PANTHER" id="PTHR42941:SF1">
    <property type="entry name" value="SLL1037 PROTEIN"/>
    <property type="match status" value="1"/>
</dbReference>
<accession>A0A1A8XR35</accession>
<keyword evidence="3" id="KW-1185">Reference proteome</keyword>
<evidence type="ECO:0000313" key="3">
    <source>
        <dbReference type="Proteomes" id="UP000199169"/>
    </source>
</evidence>
<name>A0A1A8XR35_9PROT</name>
<dbReference type="AlphaFoldDB" id="A0A1A8XR35"/>
<gene>
    <name evidence="2" type="ORF">ACCAA_460016</name>
</gene>
<evidence type="ECO:0000256" key="1">
    <source>
        <dbReference type="SAM" id="SignalP"/>
    </source>
</evidence>
<keyword evidence="1" id="KW-0732">Signal</keyword>
<proteinExistence type="predicted"/>
<dbReference type="PANTHER" id="PTHR42941">
    <property type="entry name" value="SLL1037 PROTEIN"/>
    <property type="match status" value="1"/>
</dbReference>
<dbReference type="EMBL" id="FLQX01000123">
    <property type="protein sequence ID" value="SBT07599.1"/>
    <property type="molecule type" value="Genomic_DNA"/>
</dbReference>
<feature type="signal peptide" evidence="1">
    <location>
        <begin position="1"/>
        <end position="21"/>
    </location>
</feature>
<dbReference type="SUPFAM" id="SSF53850">
    <property type="entry name" value="Periplasmic binding protein-like II"/>
    <property type="match status" value="1"/>
</dbReference>
<keyword evidence="2" id="KW-0675">Receptor</keyword>
<dbReference type="STRING" id="1860102.ACCAA_460016"/>
<organism evidence="2 3">
    <name type="scientific">Candidatus Accumulibacter aalborgensis</name>
    <dbReference type="NCBI Taxonomy" id="1860102"/>
    <lineage>
        <taxon>Bacteria</taxon>
        <taxon>Pseudomonadati</taxon>
        <taxon>Pseudomonadota</taxon>
        <taxon>Betaproteobacteria</taxon>
        <taxon>Candidatus Accumulibacter</taxon>
    </lineage>
</organism>
<dbReference type="Pfam" id="PF16868">
    <property type="entry name" value="NMT1_3"/>
    <property type="match status" value="1"/>
</dbReference>
<evidence type="ECO:0000313" key="2">
    <source>
        <dbReference type="EMBL" id="SBT07599.1"/>
    </source>
</evidence>
<dbReference type="Gene3D" id="3.40.190.10">
    <property type="entry name" value="Periplasmic binding protein-like II"/>
    <property type="match status" value="2"/>
</dbReference>
<sequence length="314" mass="34583">MRRQELLFVVATLVTSAFADAQIVLGTGGSDGTYFAMANDMIKRCGATVTISIKETEGSQANLQGIIDNVLTAGIVQFDVMRYYDDKDPAMARVKVLFPLNEEEIHLVAVNKATKESGFLGMSFGQKSLEIESLKDLAGKTVVAWGGSHLSAEYFQYKLKIPFNLVDLTKEKNPSAVAAKMLLDGQAHALFAVGGAPLKWLRDEKIFGKQFKLVPMGSDVLDQVKGTYNGARLNYPNLANGQVPTLSVQALFVTRDYRTPDGAAALVKLKQCLIENIDHLRDMPGTHPKWRAVNPGLPFERWANYQAPARKKEF</sequence>
<protein>
    <submittedName>
        <fullName evidence="2">Putative TRAP transporter solute receptor like protein</fullName>
    </submittedName>
</protein>
<dbReference type="Proteomes" id="UP000199169">
    <property type="component" value="Unassembled WGS sequence"/>
</dbReference>
<reference evidence="2 3" key="1">
    <citation type="submission" date="2016-06" db="EMBL/GenBank/DDBJ databases">
        <authorList>
            <person name="Kjaerup R.B."/>
            <person name="Dalgaard T.S."/>
            <person name="Juul-Madsen H.R."/>
        </authorList>
    </citation>
    <scope>NUCLEOTIDE SEQUENCE [LARGE SCALE GENOMIC DNA]</scope>
    <source>
        <strain evidence="2">3</strain>
    </source>
</reference>
<dbReference type="RefSeq" id="WP_186407788.1">
    <property type="nucleotide sequence ID" value="NZ_FLQX01000123.1"/>
</dbReference>
<dbReference type="InterPro" id="IPR011852">
    <property type="entry name" value="TRAP_TAXI"/>
</dbReference>